<dbReference type="InterPro" id="IPR003660">
    <property type="entry name" value="HAMP_dom"/>
</dbReference>
<keyword evidence="6" id="KW-1133">Transmembrane helix</keyword>
<comment type="similarity">
    <text evidence="3">Belongs to the methyl-accepting chemotaxis (MCP) protein family.</text>
</comment>
<dbReference type="InterPro" id="IPR004090">
    <property type="entry name" value="Chemotax_Me-accpt_rcpt"/>
</dbReference>
<protein>
    <submittedName>
        <fullName evidence="9">Methyl-accepting chemotaxis protein</fullName>
    </submittedName>
</protein>
<dbReference type="PROSITE" id="PS50885">
    <property type="entry name" value="HAMP"/>
    <property type="match status" value="1"/>
</dbReference>
<evidence type="ECO:0000256" key="3">
    <source>
        <dbReference type="ARBA" id="ARBA00029447"/>
    </source>
</evidence>
<evidence type="ECO:0000259" key="7">
    <source>
        <dbReference type="PROSITE" id="PS50111"/>
    </source>
</evidence>
<reference evidence="9 10" key="1">
    <citation type="submission" date="2021-03" db="EMBL/GenBank/DDBJ databases">
        <title>Novel species identification of genus Shewanella.</title>
        <authorList>
            <person name="Liu G."/>
            <person name="Zhang Q."/>
        </authorList>
    </citation>
    <scope>NUCLEOTIDE SEQUENCE [LARGE SCALE GENOMIC DNA]</scope>
    <source>
        <strain evidence="9 10">FJAT-52962</strain>
    </source>
</reference>
<dbReference type="CDD" id="cd11386">
    <property type="entry name" value="MCP_signal"/>
    <property type="match status" value="1"/>
</dbReference>
<name>A0ABX7QZ66_9GAMM</name>
<dbReference type="SMART" id="SM00283">
    <property type="entry name" value="MA"/>
    <property type="match status" value="1"/>
</dbReference>
<keyword evidence="10" id="KW-1185">Reference proteome</keyword>
<dbReference type="Pfam" id="PF11845">
    <property type="entry name" value="Tll0287-like"/>
    <property type="match status" value="1"/>
</dbReference>
<evidence type="ECO:0000259" key="8">
    <source>
        <dbReference type="PROSITE" id="PS50885"/>
    </source>
</evidence>
<dbReference type="PANTHER" id="PTHR32089:SF52">
    <property type="entry name" value="CHEMOTAXIS SIGNAL TRANSDUCTION SYSTEM METHYL ACCEPTING SENSORY TRANSDUCER WITH PAS SENSORY DOMAIN"/>
    <property type="match status" value="1"/>
</dbReference>
<accession>A0ABX7QZ66</accession>
<dbReference type="PANTHER" id="PTHR32089">
    <property type="entry name" value="METHYL-ACCEPTING CHEMOTAXIS PROTEIN MCPB"/>
    <property type="match status" value="1"/>
</dbReference>
<gene>
    <name evidence="9" type="ORF">JYB85_16420</name>
</gene>
<sequence>MLKKFLLPIAALLALTCVLIAFWLPAFIEDAMVRASIKDAQRTVDQFKVLRRYYTENVIAKVKAAGMTPHFDHKSEPNRIPLPATMIHELSQEISHSGAELKLYSAYPFPNRANRRLDDFQQQAWDRLNKAPDEVFSREENYQGKSVLRVAVADTMQAKACVDCHNSHPNSPKTDWRLGDVRGVLEVIKPLDEIQQMTRQTRWQIVAVTLVLALCLGGILWRLFNRVVIVRTRKLQQTFAELASGEGDLTARLDEGQQDELSMVAKDFNRFLETFRKLVAGIIDVSGTVNTASVGANQASHQIAAKLAEQEHSMHQIASAVTQMSASIREISNNTELASHNTHESDTRLRNSAERMQRSVQAIRELNRRIADTGKVISGLREQSDKIGSVLDVITGIAEQTNLLALNAAIEAARAGEQGRGFAVVADEVRALAHRTQQSILEVQTTVESLQRLAGNAESSVKQGCEQAELASGDIEEVSAELISAIELEKTATQAIESVAAAMEEQSTVTQEMDASVIGLRDASAQSLTEIQHIVALLDDMARASMALTQALAKFRL</sequence>
<evidence type="ECO:0000313" key="10">
    <source>
        <dbReference type="Proteomes" id="UP000663207"/>
    </source>
</evidence>
<dbReference type="RefSeq" id="WP_207380153.1">
    <property type="nucleotide sequence ID" value="NZ_CP071502.1"/>
</dbReference>
<dbReference type="Gene3D" id="1.10.287.950">
    <property type="entry name" value="Methyl-accepting chemotaxis protein"/>
    <property type="match status" value="1"/>
</dbReference>
<evidence type="ECO:0000256" key="5">
    <source>
        <dbReference type="SAM" id="Coils"/>
    </source>
</evidence>
<dbReference type="SMART" id="SM00304">
    <property type="entry name" value="HAMP"/>
    <property type="match status" value="1"/>
</dbReference>
<dbReference type="PROSITE" id="PS50111">
    <property type="entry name" value="CHEMOTAXIS_TRANSDUC_2"/>
    <property type="match status" value="1"/>
</dbReference>
<comment type="subcellular location">
    <subcellularLocation>
        <location evidence="1">Membrane</location>
    </subcellularLocation>
</comment>
<keyword evidence="6" id="KW-0472">Membrane</keyword>
<dbReference type="SUPFAM" id="SSF58104">
    <property type="entry name" value="Methyl-accepting chemotaxis protein (MCP) signaling domain"/>
    <property type="match status" value="1"/>
</dbReference>
<evidence type="ECO:0000256" key="4">
    <source>
        <dbReference type="PROSITE-ProRule" id="PRU00284"/>
    </source>
</evidence>
<dbReference type="Pfam" id="PF00015">
    <property type="entry name" value="MCPsignal"/>
    <property type="match status" value="1"/>
</dbReference>
<feature type="domain" description="Methyl-accepting transducer" evidence="7">
    <location>
        <begin position="285"/>
        <end position="521"/>
    </location>
</feature>
<dbReference type="CDD" id="cd06225">
    <property type="entry name" value="HAMP"/>
    <property type="match status" value="1"/>
</dbReference>
<evidence type="ECO:0000256" key="1">
    <source>
        <dbReference type="ARBA" id="ARBA00004370"/>
    </source>
</evidence>
<keyword evidence="5" id="KW-0175">Coiled coil</keyword>
<evidence type="ECO:0000256" key="2">
    <source>
        <dbReference type="ARBA" id="ARBA00023224"/>
    </source>
</evidence>
<organism evidence="9 10">
    <name type="scientific">Shewanella sedimentimangrovi</name>
    <dbReference type="NCBI Taxonomy" id="2814293"/>
    <lineage>
        <taxon>Bacteria</taxon>
        <taxon>Pseudomonadati</taxon>
        <taxon>Pseudomonadota</taxon>
        <taxon>Gammaproteobacteria</taxon>
        <taxon>Alteromonadales</taxon>
        <taxon>Shewanellaceae</taxon>
        <taxon>Shewanella</taxon>
    </lineage>
</organism>
<dbReference type="EMBL" id="CP071502">
    <property type="protein sequence ID" value="QSX36837.1"/>
    <property type="molecule type" value="Genomic_DNA"/>
</dbReference>
<evidence type="ECO:0000313" key="9">
    <source>
        <dbReference type="EMBL" id="QSX36837.1"/>
    </source>
</evidence>
<feature type="domain" description="HAMP" evidence="8">
    <location>
        <begin position="226"/>
        <end position="280"/>
    </location>
</feature>
<dbReference type="Proteomes" id="UP000663207">
    <property type="component" value="Chromosome"/>
</dbReference>
<dbReference type="Pfam" id="PF00672">
    <property type="entry name" value="HAMP"/>
    <property type="match status" value="1"/>
</dbReference>
<evidence type="ECO:0000256" key="6">
    <source>
        <dbReference type="SAM" id="Phobius"/>
    </source>
</evidence>
<feature type="transmembrane region" description="Helical" evidence="6">
    <location>
        <begin position="203"/>
        <end position="224"/>
    </location>
</feature>
<dbReference type="InterPro" id="IPR021796">
    <property type="entry name" value="Tll0287-like_dom"/>
</dbReference>
<dbReference type="InterPro" id="IPR004089">
    <property type="entry name" value="MCPsignal_dom"/>
</dbReference>
<keyword evidence="2 4" id="KW-0807">Transducer</keyword>
<dbReference type="PRINTS" id="PR00260">
    <property type="entry name" value="CHEMTRNSDUCR"/>
</dbReference>
<proteinExistence type="inferred from homology"/>
<feature type="coiled-coil region" evidence="5">
    <location>
        <begin position="349"/>
        <end position="383"/>
    </location>
</feature>
<keyword evidence="6" id="KW-0812">Transmembrane</keyword>